<feature type="transmembrane region" description="Helical" evidence="1">
    <location>
        <begin position="306"/>
        <end position="328"/>
    </location>
</feature>
<dbReference type="RefSeq" id="WP_271174553.1">
    <property type="nucleotide sequence ID" value="NZ_BSEJ01000019.1"/>
</dbReference>
<accession>A0A9W6H5X7</accession>
<feature type="transmembrane region" description="Helical" evidence="1">
    <location>
        <begin position="95"/>
        <end position="114"/>
    </location>
</feature>
<keyword evidence="4" id="KW-1185">Reference proteome</keyword>
<protein>
    <submittedName>
        <fullName evidence="3">Acyltransferase</fullName>
    </submittedName>
</protein>
<feature type="transmembrane region" description="Helical" evidence="1">
    <location>
        <begin position="334"/>
        <end position="352"/>
    </location>
</feature>
<dbReference type="PANTHER" id="PTHR23028">
    <property type="entry name" value="ACETYLTRANSFERASE"/>
    <property type="match status" value="1"/>
</dbReference>
<feature type="transmembrane region" description="Helical" evidence="1">
    <location>
        <begin position="273"/>
        <end position="294"/>
    </location>
</feature>
<reference evidence="3" key="2">
    <citation type="submission" date="2023-01" db="EMBL/GenBank/DDBJ databases">
        <authorList>
            <person name="Sun Q."/>
            <person name="Evtushenko L."/>
        </authorList>
    </citation>
    <scope>NUCLEOTIDE SEQUENCE</scope>
    <source>
        <strain evidence="3">VKM Ac-1020</strain>
    </source>
</reference>
<organism evidence="3 4">
    <name type="scientific">Microbacterium barkeri</name>
    <dbReference type="NCBI Taxonomy" id="33917"/>
    <lineage>
        <taxon>Bacteria</taxon>
        <taxon>Bacillati</taxon>
        <taxon>Actinomycetota</taxon>
        <taxon>Actinomycetes</taxon>
        <taxon>Micrococcales</taxon>
        <taxon>Microbacteriaceae</taxon>
        <taxon>Microbacterium</taxon>
    </lineage>
</organism>
<evidence type="ECO:0000313" key="4">
    <source>
        <dbReference type="Proteomes" id="UP001142462"/>
    </source>
</evidence>
<dbReference type="EMBL" id="BSEJ01000019">
    <property type="protein sequence ID" value="GLJ62872.1"/>
    <property type="molecule type" value="Genomic_DNA"/>
</dbReference>
<dbReference type="GO" id="GO:0000271">
    <property type="term" value="P:polysaccharide biosynthetic process"/>
    <property type="evidence" value="ECO:0007669"/>
    <property type="project" value="TreeGrafter"/>
</dbReference>
<dbReference type="Pfam" id="PF01757">
    <property type="entry name" value="Acyl_transf_3"/>
    <property type="match status" value="1"/>
</dbReference>
<keyword evidence="1" id="KW-0812">Transmembrane</keyword>
<keyword evidence="1" id="KW-1133">Transmembrane helix</keyword>
<keyword evidence="3" id="KW-0808">Transferase</keyword>
<feature type="transmembrane region" description="Helical" evidence="1">
    <location>
        <begin position="241"/>
        <end position="261"/>
    </location>
</feature>
<keyword evidence="1" id="KW-0472">Membrane</keyword>
<dbReference type="InterPro" id="IPR050879">
    <property type="entry name" value="Acyltransferase_3"/>
</dbReference>
<sequence length="380" mass="41573">MAAPRPARLHALDGVRGAAALVVVLYHASLIARPFADDGTARLIWETATESPLKLGFAGTEAVQVFFVLSGLVVTLPALRAGFSWPGYFVSRLVRLYLPVWAAILFAVLLVVAIPRDSSRVTPDVWIVNANITFPDWALAFDEATLMPVTYDTVNTLWSLRWEIVFSVLLPVFAAVALLLRRWAWPAAVACIAAMVAGRVLDERPFDLDALVYLPTFLLGCLIAVRLDEITAWARRRPRPILWLALFAASWLLLIASWWTRPLVPPSSTLGEALWGLAGAGAAGLILLAVCSPLAERVLQTRPLRWLGDISFSLYLVHAPILATLAFAWGDENWALVALAGVPLSLAVGWLFHRGVERPSHRAARAAGRRAERAFARVTA</sequence>
<dbReference type="GO" id="GO:0016020">
    <property type="term" value="C:membrane"/>
    <property type="evidence" value="ECO:0007669"/>
    <property type="project" value="TreeGrafter"/>
</dbReference>
<dbReference type="AlphaFoldDB" id="A0A9W6H5X7"/>
<feature type="transmembrane region" description="Helical" evidence="1">
    <location>
        <begin position="160"/>
        <end position="178"/>
    </location>
</feature>
<evidence type="ECO:0000256" key="1">
    <source>
        <dbReference type="SAM" id="Phobius"/>
    </source>
</evidence>
<dbReference type="Proteomes" id="UP001142462">
    <property type="component" value="Unassembled WGS sequence"/>
</dbReference>
<gene>
    <name evidence="3" type="ORF">GCM10017576_30030</name>
</gene>
<comment type="caution">
    <text evidence="3">The sequence shown here is derived from an EMBL/GenBank/DDBJ whole genome shotgun (WGS) entry which is preliminary data.</text>
</comment>
<feature type="domain" description="Acyltransferase 3" evidence="2">
    <location>
        <begin position="10"/>
        <end position="353"/>
    </location>
</feature>
<evidence type="ECO:0000313" key="3">
    <source>
        <dbReference type="EMBL" id="GLJ62872.1"/>
    </source>
</evidence>
<name>A0A9W6H5X7_9MICO</name>
<dbReference type="InterPro" id="IPR002656">
    <property type="entry name" value="Acyl_transf_3_dom"/>
</dbReference>
<dbReference type="GO" id="GO:0016747">
    <property type="term" value="F:acyltransferase activity, transferring groups other than amino-acyl groups"/>
    <property type="evidence" value="ECO:0007669"/>
    <property type="project" value="InterPro"/>
</dbReference>
<reference evidence="3" key="1">
    <citation type="journal article" date="2014" name="Int. J. Syst. Evol. Microbiol.">
        <title>Complete genome sequence of Corynebacterium casei LMG S-19264T (=DSM 44701T), isolated from a smear-ripened cheese.</title>
        <authorList>
            <consortium name="US DOE Joint Genome Institute (JGI-PGF)"/>
            <person name="Walter F."/>
            <person name="Albersmeier A."/>
            <person name="Kalinowski J."/>
            <person name="Ruckert C."/>
        </authorList>
    </citation>
    <scope>NUCLEOTIDE SEQUENCE</scope>
    <source>
        <strain evidence="3">VKM Ac-1020</strain>
    </source>
</reference>
<keyword evidence="3" id="KW-0012">Acyltransferase</keyword>
<feature type="transmembrane region" description="Helical" evidence="1">
    <location>
        <begin position="212"/>
        <end position="229"/>
    </location>
</feature>
<proteinExistence type="predicted"/>
<feature type="transmembrane region" description="Helical" evidence="1">
    <location>
        <begin position="183"/>
        <end position="200"/>
    </location>
</feature>
<feature type="transmembrane region" description="Helical" evidence="1">
    <location>
        <begin position="62"/>
        <end position="83"/>
    </location>
</feature>
<dbReference type="PANTHER" id="PTHR23028:SF131">
    <property type="entry name" value="BLR2367 PROTEIN"/>
    <property type="match status" value="1"/>
</dbReference>
<evidence type="ECO:0000259" key="2">
    <source>
        <dbReference type="Pfam" id="PF01757"/>
    </source>
</evidence>